<evidence type="ECO:0008006" key="3">
    <source>
        <dbReference type="Google" id="ProtNLM"/>
    </source>
</evidence>
<dbReference type="InterPro" id="IPR023214">
    <property type="entry name" value="HAD_sf"/>
</dbReference>
<dbReference type="GO" id="GO:0016791">
    <property type="term" value="F:phosphatase activity"/>
    <property type="evidence" value="ECO:0007669"/>
    <property type="project" value="UniProtKB-ARBA"/>
</dbReference>
<dbReference type="NCBIfam" id="TIGR01484">
    <property type="entry name" value="HAD-SF-IIB"/>
    <property type="match status" value="1"/>
</dbReference>
<accession>A0A1F6CID5</accession>
<sequence length="240" mass="26839">MPKHFFFDLDNTLTRSRTLMATPHQEIFKELCREKNVVVVTGGQLSQIQKQIPPSFNGEYFALSQSGNHAIGKNGGVLWSESFSAEQKAAILELIRTIHDDVALSVKDEDDLVEDRGSQISYSLIGHHEDIDKKEAFDPGAKKRLEILSRHKEAVEQLRAVGADVRPGGTTTFDFTIAGKHKGFNIIRLIEREGWKKEDCVYVGDALFPGGNDETVIGVIPTHAVRDPNETFDFVKKHLL</sequence>
<dbReference type="Pfam" id="PF08282">
    <property type="entry name" value="Hydrolase_3"/>
    <property type="match status" value="1"/>
</dbReference>
<dbReference type="SUPFAM" id="SSF56784">
    <property type="entry name" value="HAD-like"/>
    <property type="match status" value="1"/>
</dbReference>
<reference evidence="1 2" key="1">
    <citation type="journal article" date="2016" name="Nat. Commun.">
        <title>Thousands of microbial genomes shed light on interconnected biogeochemical processes in an aquifer system.</title>
        <authorList>
            <person name="Anantharaman K."/>
            <person name="Brown C.T."/>
            <person name="Hug L.A."/>
            <person name="Sharon I."/>
            <person name="Castelle C.J."/>
            <person name="Probst A.J."/>
            <person name="Thomas B.C."/>
            <person name="Singh A."/>
            <person name="Wilkins M.J."/>
            <person name="Karaoz U."/>
            <person name="Brodie E.L."/>
            <person name="Williams K.H."/>
            <person name="Hubbard S.S."/>
            <person name="Banfield J.F."/>
        </authorList>
    </citation>
    <scope>NUCLEOTIDE SEQUENCE [LARGE SCALE GENOMIC DNA]</scope>
</reference>
<dbReference type="Proteomes" id="UP000176445">
    <property type="component" value="Unassembled WGS sequence"/>
</dbReference>
<dbReference type="InterPro" id="IPR036412">
    <property type="entry name" value="HAD-like_sf"/>
</dbReference>
<name>A0A1F6CID5_9BACT</name>
<evidence type="ECO:0000313" key="1">
    <source>
        <dbReference type="EMBL" id="OGG48740.1"/>
    </source>
</evidence>
<evidence type="ECO:0000313" key="2">
    <source>
        <dbReference type="Proteomes" id="UP000176445"/>
    </source>
</evidence>
<gene>
    <name evidence="1" type="ORF">A2704_03275</name>
</gene>
<dbReference type="EMBL" id="MFKW01000086">
    <property type="protein sequence ID" value="OGG48740.1"/>
    <property type="molecule type" value="Genomic_DNA"/>
</dbReference>
<dbReference type="Gene3D" id="3.30.1240.20">
    <property type="match status" value="1"/>
</dbReference>
<dbReference type="InterPro" id="IPR006379">
    <property type="entry name" value="HAD-SF_hydro_IIB"/>
</dbReference>
<protein>
    <recommendedName>
        <fullName evidence="3">Phosphomannomutase</fullName>
    </recommendedName>
</protein>
<comment type="caution">
    <text evidence="1">The sequence shown here is derived from an EMBL/GenBank/DDBJ whole genome shotgun (WGS) entry which is preliminary data.</text>
</comment>
<dbReference type="Gene3D" id="3.40.50.1000">
    <property type="entry name" value="HAD superfamily/HAD-like"/>
    <property type="match status" value="1"/>
</dbReference>
<dbReference type="AlphaFoldDB" id="A0A1F6CID5"/>
<dbReference type="InterPro" id="IPR043169">
    <property type="entry name" value="PMM_cap"/>
</dbReference>
<organism evidence="1 2">
    <name type="scientific">Candidatus Kaiserbacteria bacterium RIFCSPHIGHO2_01_FULL_54_36b</name>
    <dbReference type="NCBI Taxonomy" id="1798483"/>
    <lineage>
        <taxon>Bacteria</taxon>
        <taxon>Candidatus Kaiseribacteriota</taxon>
    </lineage>
</organism>
<proteinExistence type="predicted"/>